<name>A0A0D2CWV9_9EURO</name>
<feature type="compositionally biased region" description="Low complexity" evidence="1">
    <location>
        <begin position="418"/>
        <end position="430"/>
    </location>
</feature>
<feature type="region of interest" description="Disordered" evidence="1">
    <location>
        <begin position="393"/>
        <end position="430"/>
    </location>
</feature>
<proteinExistence type="predicted"/>
<accession>A0A0D2CWV9</accession>
<keyword evidence="3" id="KW-1185">Reference proteome</keyword>
<feature type="region of interest" description="Disordered" evidence="1">
    <location>
        <begin position="165"/>
        <end position="188"/>
    </location>
</feature>
<dbReference type="OrthoDB" id="5416073at2759"/>
<dbReference type="RefSeq" id="XP_013315241.1">
    <property type="nucleotide sequence ID" value="XM_013459787.1"/>
</dbReference>
<evidence type="ECO:0000313" key="3">
    <source>
        <dbReference type="Proteomes" id="UP000054342"/>
    </source>
</evidence>
<protein>
    <submittedName>
        <fullName evidence="2">Uncharacterized protein</fullName>
    </submittedName>
</protein>
<evidence type="ECO:0000313" key="2">
    <source>
        <dbReference type="EMBL" id="KIW54657.1"/>
    </source>
</evidence>
<dbReference type="GeneID" id="25328913"/>
<reference evidence="2 3" key="1">
    <citation type="submission" date="2015-01" db="EMBL/GenBank/DDBJ databases">
        <title>The Genome Sequence of Exophiala xenobiotica CBS118157.</title>
        <authorList>
            <consortium name="The Broad Institute Genomics Platform"/>
            <person name="Cuomo C."/>
            <person name="de Hoog S."/>
            <person name="Gorbushina A."/>
            <person name="Stielow B."/>
            <person name="Teixiera M."/>
            <person name="Abouelleil A."/>
            <person name="Chapman S.B."/>
            <person name="Priest M."/>
            <person name="Young S.K."/>
            <person name="Wortman J."/>
            <person name="Nusbaum C."/>
            <person name="Birren B."/>
        </authorList>
    </citation>
    <scope>NUCLEOTIDE SEQUENCE [LARGE SCALE GENOMIC DNA]</scope>
    <source>
        <strain evidence="2 3">CBS 118157</strain>
    </source>
</reference>
<dbReference type="HOGENOM" id="CLU_508080_0_0_1"/>
<organism evidence="2 3">
    <name type="scientific">Exophiala xenobiotica</name>
    <dbReference type="NCBI Taxonomy" id="348802"/>
    <lineage>
        <taxon>Eukaryota</taxon>
        <taxon>Fungi</taxon>
        <taxon>Dikarya</taxon>
        <taxon>Ascomycota</taxon>
        <taxon>Pezizomycotina</taxon>
        <taxon>Eurotiomycetes</taxon>
        <taxon>Chaetothyriomycetidae</taxon>
        <taxon>Chaetothyriales</taxon>
        <taxon>Herpotrichiellaceae</taxon>
        <taxon>Exophiala</taxon>
    </lineage>
</organism>
<dbReference type="Proteomes" id="UP000054342">
    <property type="component" value="Unassembled WGS sequence"/>
</dbReference>
<gene>
    <name evidence="2" type="ORF">PV05_07005</name>
</gene>
<dbReference type="STRING" id="348802.A0A0D2CWV9"/>
<evidence type="ECO:0000256" key="1">
    <source>
        <dbReference type="SAM" id="MobiDB-lite"/>
    </source>
</evidence>
<dbReference type="EMBL" id="KN847320">
    <property type="protein sequence ID" value="KIW54657.1"/>
    <property type="molecule type" value="Genomic_DNA"/>
</dbReference>
<dbReference type="AlphaFoldDB" id="A0A0D2CWV9"/>
<sequence length="544" mass="59835">MAAKPRQAPRRSLRQSLKDVFLRRLRKQSNSAPETVGSGILRRADPSSFVLSSVTTFTSFPDVTNSQVSLEEWAISRSIPNRFQSSPRRADVKSQARQTLLPATSLSQFDLRHAYLHRSMVPSRVVNQAVSTSCTSVVSREASISTLSSFSSASTLKLRESRKNLVGRHPQASEIETPPPSALANHNRRKQVSWLQSPSLSSASVHESSSETPRFGTDEDGLGSMPLVEHFKSFCVLDTAAPGFPVVATSHELRYIFEIGEHFFLNSCECEGASMDIVTGQDAAGDPVTHLVLFSPLIIPSSGRSRYMLASLVDVTRFIHGAASLPELDKSADSSIMEFDLQTPLHDRMPPSWVASTSELSAEDLLGGCVLREDRGFRAAYQEDVWLNLAHETKSRSSTRSDTPGSIPPKVDGRSKASKSSSPPSTNSSTVDEVLEEFMGNLQELYSDFYLLGKSPLDDTYYEICNVSPTIYAARDYINGHLSHTGQQGIVAMSEGLARGSAFSMKVKWGPKGIDKYVYCSPLYGQNSTTWICFLVDDRMPSLW</sequence>